<sequence>MVFKEYEYVFTEMAEADIDEILSYMAEDLSNPAAAANFVTKLEDTLQEICRNPKIGRPVENSYIRRNDVRRFLVNNFTAYYFVDEENEHIIVLRVVFSRRNQETISKTL</sequence>
<dbReference type="STRING" id="1526.SAMN02910262_02315"/>
<dbReference type="Pfam" id="PF05016">
    <property type="entry name" value="ParE_toxin"/>
    <property type="match status" value="1"/>
</dbReference>
<dbReference type="InterPro" id="IPR035093">
    <property type="entry name" value="RelE/ParE_toxin_dom_sf"/>
</dbReference>
<dbReference type="RefSeq" id="WP_074650768.1">
    <property type="nucleotide sequence ID" value="NZ_FOIL01000091.1"/>
</dbReference>
<name>A0A1I0ILW6_9FIRM</name>
<dbReference type="Gene3D" id="3.30.2310.20">
    <property type="entry name" value="RelE-like"/>
    <property type="match status" value="1"/>
</dbReference>
<evidence type="ECO:0000313" key="2">
    <source>
        <dbReference type="EMBL" id="SET98071.1"/>
    </source>
</evidence>
<proteinExistence type="predicted"/>
<keyword evidence="1" id="KW-1277">Toxin-antitoxin system</keyword>
<evidence type="ECO:0000313" key="3">
    <source>
        <dbReference type="Proteomes" id="UP000199820"/>
    </source>
</evidence>
<dbReference type="Proteomes" id="UP000199820">
    <property type="component" value="Unassembled WGS sequence"/>
</dbReference>
<gene>
    <name evidence="2" type="ORF">SAMN04487771_10913</name>
</gene>
<evidence type="ECO:0000256" key="1">
    <source>
        <dbReference type="ARBA" id="ARBA00022649"/>
    </source>
</evidence>
<dbReference type="InterPro" id="IPR007712">
    <property type="entry name" value="RelE/ParE_toxin"/>
</dbReference>
<dbReference type="EMBL" id="FOIL01000091">
    <property type="protein sequence ID" value="SET98071.1"/>
    <property type="molecule type" value="Genomic_DNA"/>
</dbReference>
<protein>
    <submittedName>
        <fullName evidence="2">Plasmid stabilization system protein ParE</fullName>
    </submittedName>
</protein>
<dbReference type="AlphaFoldDB" id="A0A1I0ILW6"/>
<reference evidence="2 3" key="1">
    <citation type="submission" date="2016-10" db="EMBL/GenBank/DDBJ databases">
        <authorList>
            <person name="de Groot N.N."/>
        </authorList>
    </citation>
    <scope>NUCLEOTIDE SEQUENCE [LARGE SCALE GENOMIC DNA]</scope>
    <source>
        <strain evidence="2 3">KH1P1</strain>
    </source>
</reference>
<accession>A0A1I0ILW6</accession>
<dbReference type="OrthoDB" id="361440at2"/>
<organism evidence="2 3">
    <name type="scientific">[Clostridium] aminophilum</name>
    <dbReference type="NCBI Taxonomy" id="1526"/>
    <lineage>
        <taxon>Bacteria</taxon>
        <taxon>Bacillati</taxon>
        <taxon>Bacillota</taxon>
        <taxon>Clostridia</taxon>
        <taxon>Lachnospirales</taxon>
        <taxon>Lachnospiraceae</taxon>
    </lineage>
</organism>
<keyword evidence="3" id="KW-1185">Reference proteome</keyword>